<reference evidence="2 3" key="1">
    <citation type="submission" date="2024-04" db="EMBL/GenBank/DDBJ databases">
        <title>Tritrichomonas musculus Genome.</title>
        <authorList>
            <person name="Alves-Ferreira E."/>
            <person name="Grigg M."/>
            <person name="Lorenzi H."/>
            <person name="Galac M."/>
        </authorList>
    </citation>
    <scope>NUCLEOTIDE SEQUENCE [LARGE SCALE GENOMIC DNA]</scope>
    <source>
        <strain evidence="2 3">EAF2021</strain>
    </source>
</reference>
<evidence type="ECO:0000256" key="1">
    <source>
        <dbReference type="SAM" id="MobiDB-lite"/>
    </source>
</evidence>
<dbReference type="Proteomes" id="UP001470230">
    <property type="component" value="Unassembled WGS sequence"/>
</dbReference>
<evidence type="ECO:0000313" key="2">
    <source>
        <dbReference type="EMBL" id="KAK8891132.1"/>
    </source>
</evidence>
<feature type="region of interest" description="Disordered" evidence="1">
    <location>
        <begin position="89"/>
        <end position="108"/>
    </location>
</feature>
<feature type="compositionally biased region" description="Acidic residues" evidence="1">
    <location>
        <begin position="89"/>
        <end position="99"/>
    </location>
</feature>
<gene>
    <name evidence="2" type="ORF">M9Y10_028337</name>
</gene>
<proteinExistence type="predicted"/>
<sequence length="156" mass="18471">MNGKYASHFEKSNFDPTELIKEWPINSMDVNYWVIAKKATMIFVPVVDQKISKEIFYCSLCKSWLKISNSFKSIRRHIFVHIPNFDDGNGDNDDDSDNENEGKMTNLKKKKTFSKEQEKIITRNIVLFILFRTQTFQYIEDKYLNELSSQLPDRKK</sequence>
<keyword evidence="3" id="KW-1185">Reference proteome</keyword>
<organism evidence="2 3">
    <name type="scientific">Tritrichomonas musculus</name>
    <dbReference type="NCBI Taxonomy" id="1915356"/>
    <lineage>
        <taxon>Eukaryota</taxon>
        <taxon>Metamonada</taxon>
        <taxon>Parabasalia</taxon>
        <taxon>Tritrichomonadida</taxon>
        <taxon>Tritrichomonadidae</taxon>
        <taxon>Tritrichomonas</taxon>
    </lineage>
</organism>
<dbReference type="EMBL" id="JAPFFF010000004">
    <property type="protein sequence ID" value="KAK8891132.1"/>
    <property type="molecule type" value="Genomic_DNA"/>
</dbReference>
<evidence type="ECO:0000313" key="3">
    <source>
        <dbReference type="Proteomes" id="UP001470230"/>
    </source>
</evidence>
<comment type="caution">
    <text evidence="2">The sequence shown here is derived from an EMBL/GenBank/DDBJ whole genome shotgun (WGS) entry which is preliminary data.</text>
</comment>
<name>A0ABR2KJS6_9EUKA</name>
<evidence type="ECO:0008006" key="4">
    <source>
        <dbReference type="Google" id="ProtNLM"/>
    </source>
</evidence>
<protein>
    <recommendedName>
        <fullName evidence="4">BED-type domain-containing protein</fullName>
    </recommendedName>
</protein>
<accession>A0ABR2KJS6</accession>